<proteinExistence type="predicted"/>
<name>A0AC60W9F5_9ARCH</name>
<dbReference type="Proteomes" id="UP000591542">
    <property type="component" value="Unassembled WGS sequence"/>
</dbReference>
<evidence type="ECO:0000313" key="1">
    <source>
        <dbReference type="EMBL" id="MBA4463386.1"/>
    </source>
</evidence>
<gene>
    <name evidence="1" type="ORF">H2B01_04295</name>
</gene>
<organism evidence="1 2">
    <name type="scientific">Candidatus Nitrosomaritimum aestuariumsis</name>
    <dbReference type="NCBI Taxonomy" id="3342354"/>
    <lineage>
        <taxon>Archaea</taxon>
        <taxon>Nitrososphaerota</taxon>
        <taxon>Nitrososphaeria</taxon>
        <taxon>Nitrosopumilales</taxon>
        <taxon>Nitrosopumilaceae</taxon>
        <taxon>Candidatus Nitrosomaritimum</taxon>
    </lineage>
</organism>
<evidence type="ECO:0000313" key="2">
    <source>
        <dbReference type="Proteomes" id="UP000591542"/>
    </source>
</evidence>
<sequence length="275" mass="31418">MSISSLNIQRVLLDLGYESISNKTSVIFSNVIDQVFFGFGSTIQNGLITEAKKQMLPKNFKFPYYSLVEKSVLDFLGPRAGEKILSEINVELSRQTKIEGTSEEILNELSRKEVHNKIRHLAGHEHIIYLWSDKNIRNQILKEILENSKGPKATFSTEEPLFSNIPNITYSELFSEKNSAVKKSFEIISNCNTKNDEHPSVIIGFDGTKWFESGLQSEFLQLEQYANEYFSENRDIGICAYDLNKIPDQETLTSFVKCHAIVILDNPFVIYERGN</sequence>
<accession>A0AC60W9F5</accession>
<reference evidence="1 2" key="1">
    <citation type="journal article" date="2020" name="Appl. Environ. Microbiol.">
        <title>Genomic Characteristics of a Novel Species of Ammonia-Oxidizing Archaea from the Jiulong River Estuary.</title>
        <authorList>
            <person name="Zou D."/>
            <person name="Wan R."/>
            <person name="Han L."/>
            <person name="Xu M.N."/>
            <person name="Liu Y."/>
            <person name="Liu H."/>
            <person name="Kao S.J."/>
            <person name="Li M."/>
        </authorList>
    </citation>
    <scope>NUCLEOTIDE SEQUENCE [LARGE SCALE GENOMIC DNA]</scope>
    <source>
        <strain evidence="1">S2bin1</strain>
    </source>
</reference>
<comment type="caution">
    <text evidence="1">The sequence shown here is derived from an EMBL/GenBank/DDBJ whole genome shotgun (WGS) entry which is preliminary data.</text>
</comment>
<protein>
    <submittedName>
        <fullName evidence="1">Uncharacterized protein</fullName>
    </submittedName>
</protein>
<dbReference type="EMBL" id="JACEMX010000089">
    <property type="protein sequence ID" value="MBA4463386.1"/>
    <property type="molecule type" value="Genomic_DNA"/>
</dbReference>